<name>A0A9R1KBX6_WHEAT</name>
<protein>
    <recommendedName>
        <fullName evidence="13">Plant heme peroxidase family profile domain-containing protein</fullName>
    </recommendedName>
</protein>
<gene>
    <name evidence="14" type="ORF">CFC21_057138</name>
</gene>
<sequence length="58" mass="5831">GCDASLLLDDAPGLRGEKNATPNKNSARGFEVIDAVKAAVEECCPGVVSCADILAIAA</sequence>
<dbReference type="InterPro" id="IPR010255">
    <property type="entry name" value="Haem_peroxidase_sf"/>
</dbReference>
<keyword evidence="3" id="KW-0575">Peroxidase</keyword>
<comment type="cofactor">
    <cofactor evidence="10">
        <name>Ca(2+)</name>
        <dbReference type="ChEBI" id="CHEBI:29108"/>
    </cofactor>
    <text evidence="10">Binds 2 calcium ions per subunit.</text>
</comment>
<feature type="domain" description="Plant heme peroxidase family profile" evidence="13">
    <location>
        <begin position="1"/>
        <end position="58"/>
    </location>
</feature>
<dbReference type="PANTHER" id="PTHR31388:SF177">
    <property type="entry name" value="PEROXIDASE"/>
    <property type="match status" value="1"/>
</dbReference>
<feature type="non-terminal residue" evidence="14">
    <location>
        <position position="1"/>
    </location>
</feature>
<dbReference type="GO" id="GO:0140825">
    <property type="term" value="F:lactoperoxidase activity"/>
    <property type="evidence" value="ECO:0007669"/>
    <property type="project" value="UniProtKB-EC"/>
</dbReference>
<evidence type="ECO:0000256" key="6">
    <source>
        <dbReference type="ARBA" id="ARBA00022837"/>
    </source>
</evidence>
<feature type="non-terminal residue" evidence="14">
    <location>
        <position position="58"/>
    </location>
</feature>
<dbReference type="GO" id="GO:0046872">
    <property type="term" value="F:metal ion binding"/>
    <property type="evidence" value="ECO:0007669"/>
    <property type="project" value="UniProtKB-KW"/>
</dbReference>
<feature type="binding site" evidence="10">
    <location>
        <position position="5"/>
    </location>
    <ligand>
        <name>Ca(2+)</name>
        <dbReference type="ChEBI" id="CHEBI:29108"/>
        <label>1</label>
    </ligand>
</feature>
<dbReference type="Pfam" id="PF00141">
    <property type="entry name" value="peroxidase"/>
    <property type="match status" value="1"/>
</dbReference>
<dbReference type="PRINTS" id="PR00461">
    <property type="entry name" value="PLPEROXIDASE"/>
</dbReference>
<evidence type="ECO:0000256" key="5">
    <source>
        <dbReference type="ARBA" id="ARBA00022723"/>
    </source>
</evidence>
<dbReference type="InterPro" id="IPR000823">
    <property type="entry name" value="Peroxidase_pln"/>
</dbReference>
<evidence type="ECO:0000259" key="13">
    <source>
        <dbReference type="PROSITE" id="PS50873"/>
    </source>
</evidence>
<evidence type="ECO:0000256" key="2">
    <source>
        <dbReference type="ARBA" id="ARBA00001970"/>
    </source>
</evidence>
<keyword evidence="9" id="KW-0376">Hydrogen peroxide</keyword>
<feature type="binding site" evidence="10">
    <location>
        <position position="17"/>
    </location>
    <ligand>
        <name>Ca(2+)</name>
        <dbReference type="ChEBI" id="CHEBI:29108"/>
        <label>1</label>
    </ligand>
</feature>
<dbReference type="SUPFAM" id="SSF48113">
    <property type="entry name" value="Heme-dependent peroxidases"/>
    <property type="match status" value="1"/>
</dbReference>
<keyword evidence="5 10" id="KW-0479">Metal-binding</keyword>
<dbReference type="GO" id="GO:0020037">
    <property type="term" value="F:heme binding"/>
    <property type="evidence" value="ECO:0007669"/>
    <property type="project" value="InterPro"/>
</dbReference>
<proteinExistence type="inferred from homology"/>
<evidence type="ECO:0000256" key="1">
    <source>
        <dbReference type="ARBA" id="ARBA00000189"/>
    </source>
</evidence>
<evidence type="ECO:0000256" key="4">
    <source>
        <dbReference type="ARBA" id="ARBA00022617"/>
    </source>
</evidence>
<feature type="binding site" evidence="10">
    <location>
        <position position="3"/>
    </location>
    <ligand>
        <name>Ca(2+)</name>
        <dbReference type="ChEBI" id="CHEBI:29108"/>
        <label>1</label>
    </ligand>
</feature>
<comment type="catalytic activity">
    <reaction evidence="1">
        <text>2 a phenolic donor + H2O2 = 2 a phenolic radical donor + 2 H2O</text>
        <dbReference type="Rhea" id="RHEA:56136"/>
        <dbReference type="ChEBI" id="CHEBI:15377"/>
        <dbReference type="ChEBI" id="CHEBI:16240"/>
        <dbReference type="ChEBI" id="CHEBI:139520"/>
        <dbReference type="ChEBI" id="CHEBI:139521"/>
        <dbReference type="EC" id="1.11.1.7"/>
    </reaction>
</comment>
<evidence type="ECO:0000313" key="14">
    <source>
        <dbReference type="EMBL" id="KAF7048355.1"/>
    </source>
</evidence>
<dbReference type="Proteomes" id="UP000815260">
    <property type="component" value="Chromosome 4B"/>
</dbReference>
<dbReference type="PANTHER" id="PTHR31388">
    <property type="entry name" value="PEROXIDASE 72-RELATED"/>
    <property type="match status" value="1"/>
</dbReference>
<comment type="cofactor">
    <cofactor evidence="2">
        <name>heme b</name>
        <dbReference type="ChEBI" id="CHEBI:60344"/>
    </cofactor>
</comment>
<dbReference type="OrthoDB" id="2113341at2759"/>
<evidence type="ECO:0000256" key="3">
    <source>
        <dbReference type="ARBA" id="ARBA00022559"/>
    </source>
</evidence>
<reference evidence="14" key="2">
    <citation type="submission" date="2020-03" db="EMBL/GenBank/DDBJ databases">
        <title>The second near-complete assembly of the hexaploid bread wheat (Triticum aestivum) genome.</title>
        <authorList>
            <person name="Zimin A.V."/>
            <person name="Puiu D."/>
            <person name="Shumante A."/>
            <person name="Alonge M."/>
            <person name="Salzberg S.L."/>
        </authorList>
    </citation>
    <scope>NUCLEOTIDE SEQUENCE</scope>
    <source>
        <tissue evidence="14">Leaf</tissue>
    </source>
</reference>
<dbReference type="Gene3D" id="1.10.520.10">
    <property type="match status" value="1"/>
</dbReference>
<keyword evidence="7" id="KW-0560">Oxidoreductase</keyword>
<evidence type="ECO:0000256" key="10">
    <source>
        <dbReference type="PIRSR" id="PIRSR600823-3"/>
    </source>
</evidence>
<evidence type="ECO:0000256" key="11">
    <source>
        <dbReference type="RuleBase" id="RU004241"/>
    </source>
</evidence>
<evidence type="ECO:0000256" key="8">
    <source>
        <dbReference type="ARBA" id="ARBA00023004"/>
    </source>
</evidence>
<dbReference type="AlphaFoldDB" id="A0A9R1KBX6"/>
<dbReference type="PROSITE" id="PS50873">
    <property type="entry name" value="PEROXIDASE_4"/>
    <property type="match status" value="1"/>
</dbReference>
<evidence type="ECO:0000256" key="7">
    <source>
        <dbReference type="ARBA" id="ARBA00023002"/>
    </source>
</evidence>
<organism evidence="14">
    <name type="scientific">Triticum aestivum</name>
    <name type="common">Wheat</name>
    <dbReference type="NCBI Taxonomy" id="4565"/>
    <lineage>
        <taxon>Eukaryota</taxon>
        <taxon>Viridiplantae</taxon>
        <taxon>Streptophyta</taxon>
        <taxon>Embryophyta</taxon>
        <taxon>Tracheophyta</taxon>
        <taxon>Spermatophyta</taxon>
        <taxon>Magnoliopsida</taxon>
        <taxon>Liliopsida</taxon>
        <taxon>Poales</taxon>
        <taxon>Poaceae</taxon>
        <taxon>BOP clade</taxon>
        <taxon>Pooideae</taxon>
        <taxon>Triticodae</taxon>
        <taxon>Triticeae</taxon>
        <taxon>Triticinae</taxon>
        <taxon>Triticum</taxon>
    </lineage>
</organism>
<keyword evidence="4" id="KW-0349">Heme</keyword>
<comment type="similarity">
    <text evidence="11">Belongs to the peroxidase family.</text>
</comment>
<feature type="region of interest" description="Disordered" evidence="12">
    <location>
        <begin position="1"/>
        <end position="22"/>
    </location>
</feature>
<keyword evidence="6 10" id="KW-0106">Calcium</keyword>
<dbReference type="GO" id="GO:0042744">
    <property type="term" value="P:hydrogen peroxide catabolic process"/>
    <property type="evidence" value="ECO:0007669"/>
    <property type="project" value="UniProtKB-KW"/>
</dbReference>
<evidence type="ECO:0000256" key="12">
    <source>
        <dbReference type="SAM" id="MobiDB-lite"/>
    </source>
</evidence>
<keyword evidence="8" id="KW-0408">Iron</keyword>
<dbReference type="EMBL" id="CM022221">
    <property type="protein sequence ID" value="KAF7048355.1"/>
    <property type="molecule type" value="Genomic_DNA"/>
</dbReference>
<feature type="binding site" evidence="10">
    <location>
        <position position="1"/>
    </location>
    <ligand>
        <name>Ca(2+)</name>
        <dbReference type="ChEBI" id="CHEBI:29108"/>
        <label>1</label>
    </ligand>
</feature>
<comment type="caution">
    <text evidence="14">The sequence shown here is derived from an EMBL/GenBank/DDBJ whole genome shotgun (WGS) entry which is preliminary data.</text>
</comment>
<dbReference type="InterPro" id="IPR002016">
    <property type="entry name" value="Haem_peroxidase"/>
</dbReference>
<evidence type="ECO:0000256" key="9">
    <source>
        <dbReference type="ARBA" id="ARBA00023324"/>
    </source>
</evidence>
<reference evidence="14" key="1">
    <citation type="journal article" date="2017" name="Gigascience">
        <title>The first near-complete assembly of the hexaploid bread wheat genome, Triticum aestivum.</title>
        <authorList>
            <person name="Zimin A.V."/>
            <person name="Puiu D."/>
            <person name="Hall R."/>
            <person name="Kingan S."/>
            <person name="Clavijo B.J."/>
            <person name="Salzberg S.L."/>
        </authorList>
    </citation>
    <scope>NUCLEOTIDE SEQUENCE</scope>
    <source>
        <tissue evidence="14">Leaf</tissue>
    </source>
</reference>
<dbReference type="GO" id="GO:0006979">
    <property type="term" value="P:response to oxidative stress"/>
    <property type="evidence" value="ECO:0007669"/>
    <property type="project" value="InterPro"/>
</dbReference>
<accession>A0A9R1KBX6</accession>